<accession>A0A0F9J2L1</accession>
<name>A0A0F9J2L1_9ZZZZ</name>
<evidence type="ECO:0000313" key="1">
    <source>
        <dbReference type="EMBL" id="KKM63929.1"/>
    </source>
</evidence>
<reference evidence="1" key="1">
    <citation type="journal article" date="2015" name="Nature">
        <title>Complex archaea that bridge the gap between prokaryotes and eukaryotes.</title>
        <authorList>
            <person name="Spang A."/>
            <person name="Saw J.H."/>
            <person name="Jorgensen S.L."/>
            <person name="Zaremba-Niedzwiedzka K."/>
            <person name="Martijn J."/>
            <person name="Lind A.E."/>
            <person name="van Eijk R."/>
            <person name="Schleper C."/>
            <person name="Guy L."/>
            <person name="Ettema T.J."/>
        </authorList>
    </citation>
    <scope>NUCLEOTIDE SEQUENCE</scope>
</reference>
<protein>
    <submittedName>
        <fullName evidence="1">Uncharacterized protein</fullName>
    </submittedName>
</protein>
<sequence>MRIEVTNDIYPREVLFNCPSCKEPHFFRWPNVARPDPLAREVPYNITTDRGGYFSVSFFCTKCGLELNLQLRHVGTVVGEVEDTNKEEN</sequence>
<organism evidence="1">
    <name type="scientific">marine sediment metagenome</name>
    <dbReference type="NCBI Taxonomy" id="412755"/>
    <lineage>
        <taxon>unclassified sequences</taxon>
        <taxon>metagenomes</taxon>
        <taxon>ecological metagenomes</taxon>
    </lineage>
</organism>
<proteinExistence type="predicted"/>
<gene>
    <name evidence="1" type="ORF">LCGC14_1506500</name>
</gene>
<dbReference type="EMBL" id="LAZR01011000">
    <property type="protein sequence ID" value="KKM63929.1"/>
    <property type="molecule type" value="Genomic_DNA"/>
</dbReference>
<comment type="caution">
    <text evidence="1">The sequence shown here is derived from an EMBL/GenBank/DDBJ whole genome shotgun (WGS) entry which is preliminary data.</text>
</comment>
<dbReference type="AlphaFoldDB" id="A0A0F9J2L1"/>